<protein>
    <recommendedName>
        <fullName evidence="2">Acyltransferase 3 domain-containing protein</fullName>
    </recommendedName>
</protein>
<keyword evidence="1" id="KW-0472">Membrane</keyword>
<feature type="transmembrane region" description="Helical" evidence="1">
    <location>
        <begin position="294"/>
        <end position="314"/>
    </location>
</feature>
<evidence type="ECO:0000256" key="1">
    <source>
        <dbReference type="SAM" id="Phobius"/>
    </source>
</evidence>
<feature type="transmembrane region" description="Helical" evidence="1">
    <location>
        <begin position="55"/>
        <end position="77"/>
    </location>
</feature>
<keyword evidence="1" id="KW-0812">Transmembrane</keyword>
<feature type="transmembrane region" description="Helical" evidence="1">
    <location>
        <begin position="320"/>
        <end position="338"/>
    </location>
</feature>
<dbReference type="InterPro" id="IPR002656">
    <property type="entry name" value="Acyl_transf_3_dom"/>
</dbReference>
<dbReference type="AlphaFoldDB" id="A0A819JRG6"/>
<dbReference type="PANTHER" id="PTHR11161:SF0">
    <property type="entry name" value="O-ACYLTRANSFERASE LIKE PROTEIN"/>
    <property type="match status" value="1"/>
</dbReference>
<dbReference type="Proteomes" id="UP000663864">
    <property type="component" value="Unassembled WGS sequence"/>
</dbReference>
<dbReference type="PANTHER" id="PTHR11161">
    <property type="entry name" value="O-ACYLTRANSFERASE"/>
    <property type="match status" value="1"/>
</dbReference>
<reference evidence="4" key="1">
    <citation type="submission" date="2021-02" db="EMBL/GenBank/DDBJ databases">
        <authorList>
            <person name="Nowell W R."/>
        </authorList>
    </citation>
    <scope>NUCLEOTIDE SEQUENCE</scope>
</reference>
<comment type="caution">
    <text evidence="4">The sequence shown here is derived from an EMBL/GenBank/DDBJ whole genome shotgun (WGS) entry which is preliminary data.</text>
</comment>
<evidence type="ECO:0000313" key="5">
    <source>
        <dbReference type="Proteomes" id="UP000663836"/>
    </source>
</evidence>
<evidence type="ECO:0000313" key="4">
    <source>
        <dbReference type="EMBL" id="CAF3933992.1"/>
    </source>
</evidence>
<dbReference type="GO" id="GO:0016747">
    <property type="term" value="F:acyltransferase activity, transferring groups other than amino-acyl groups"/>
    <property type="evidence" value="ECO:0007669"/>
    <property type="project" value="InterPro"/>
</dbReference>
<dbReference type="Proteomes" id="UP000663836">
    <property type="component" value="Unassembled WGS sequence"/>
</dbReference>
<evidence type="ECO:0000259" key="2">
    <source>
        <dbReference type="Pfam" id="PF01757"/>
    </source>
</evidence>
<dbReference type="EMBL" id="CAJOBD010003190">
    <property type="protein sequence ID" value="CAF3933992.1"/>
    <property type="molecule type" value="Genomic_DNA"/>
</dbReference>
<dbReference type="EMBL" id="CAJNOT010002854">
    <property type="protein sequence ID" value="CAF1347579.1"/>
    <property type="molecule type" value="Genomic_DNA"/>
</dbReference>
<evidence type="ECO:0000313" key="3">
    <source>
        <dbReference type="EMBL" id="CAF1347579.1"/>
    </source>
</evidence>
<name>A0A819JRG6_9BILA</name>
<dbReference type="InterPro" id="IPR052728">
    <property type="entry name" value="O2_lipid_transport_reg"/>
</dbReference>
<dbReference type="Pfam" id="PF01757">
    <property type="entry name" value="Acyl_transf_3"/>
    <property type="match status" value="1"/>
</dbReference>
<feature type="transmembrane region" description="Helical" evidence="1">
    <location>
        <begin position="89"/>
        <end position="117"/>
    </location>
</feature>
<keyword evidence="1" id="KW-1133">Transmembrane helix</keyword>
<organism evidence="4 5">
    <name type="scientific">Rotaria sordida</name>
    <dbReference type="NCBI Taxonomy" id="392033"/>
    <lineage>
        <taxon>Eukaryota</taxon>
        <taxon>Metazoa</taxon>
        <taxon>Spiralia</taxon>
        <taxon>Gnathifera</taxon>
        <taxon>Rotifera</taxon>
        <taxon>Eurotatoria</taxon>
        <taxon>Bdelloidea</taxon>
        <taxon>Philodinida</taxon>
        <taxon>Philodinidae</taxon>
        <taxon>Rotaria</taxon>
    </lineage>
</organism>
<accession>A0A819JRG6</accession>
<proteinExistence type="predicted"/>
<sequence length="345" mass="39644">MTLSRHPHFRMKVLLDTTHPAAIFIAQFSAVRTLRRIFTMEMKNNSDSFDFLNGLRVLSLFWVIFGHTFVFNANFASNSIDALAWSQNIAFQLIVSGLFSVDTFFVLSGFLTAVLFIRQITKEKLTFRLFILYYIHRYIRLTPTFVLVILVSINLTPYFGRGPLYPSKQGFEPDGCSHRGWWLSILYIGNLFKSDDICLSASWYLHNDMQFHWIAPLALIPFVIGRKSIAFIMATLFVLVGIGVPGLNRSALIAYHTLSRPCWALCIGWLVFLCSTNQGGTVNTILSWPIWTPLARLNYSTYLIHVMIIFITIYNQSTPIYVAAIVVVIFFETPFFILEKKLFKR</sequence>
<feature type="domain" description="Acyltransferase 3" evidence="2">
    <location>
        <begin position="50"/>
        <end position="243"/>
    </location>
</feature>
<feature type="transmembrane region" description="Helical" evidence="1">
    <location>
        <begin position="138"/>
        <end position="160"/>
    </location>
</feature>
<gene>
    <name evidence="4" type="ORF">JBS370_LOCUS22615</name>
    <name evidence="3" type="ORF">ZHD862_LOCUS30382</name>
</gene>